<sequence>MPKHCQGSSKGGGQVDHRSGGYIPNPSYENHPALLEKLHRRVVSFKPYFIHTLLTSCHQPPRRRDESSWLLVWQKAAGLTPGPCAFAHCGGKASCGAHVSFYGSTTFCASWYIAAACSNCNRQHNMAGELRDGTPLVKVVQGPKTRQGTRELLIGAVDATRAEELLTKYGGKQPEAAEVLCSHSSWRISCQPADKLQVRFWPGDWRGWFLR</sequence>
<organism evidence="2">
    <name type="scientific">Tetraselmis sp. GSL018</name>
    <dbReference type="NCBI Taxonomy" id="582737"/>
    <lineage>
        <taxon>Eukaryota</taxon>
        <taxon>Viridiplantae</taxon>
        <taxon>Chlorophyta</taxon>
        <taxon>core chlorophytes</taxon>
        <taxon>Chlorodendrophyceae</taxon>
        <taxon>Chlorodendrales</taxon>
        <taxon>Chlorodendraceae</taxon>
        <taxon>Tetraselmis</taxon>
    </lineage>
</organism>
<dbReference type="EMBL" id="GBEZ01019279">
    <property type="protein sequence ID" value="JAC67257.1"/>
    <property type="molecule type" value="Transcribed_RNA"/>
</dbReference>
<dbReference type="AlphaFoldDB" id="A0A061R2X4"/>
<evidence type="ECO:0000256" key="1">
    <source>
        <dbReference type="SAM" id="MobiDB-lite"/>
    </source>
</evidence>
<accession>A0A061R2X4</accession>
<reference evidence="2" key="1">
    <citation type="submission" date="2014-05" db="EMBL/GenBank/DDBJ databases">
        <title>The transcriptome of the halophilic microalga Tetraselmis sp. GSL018 isolated from the Great Salt Lake, Utah.</title>
        <authorList>
            <person name="Jinkerson R.E."/>
            <person name="D'Adamo S."/>
            <person name="Posewitz M.C."/>
        </authorList>
    </citation>
    <scope>NUCLEOTIDE SEQUENCE</scope>
    <source>
        <strain evidence="2">GSL018</strain>
    </source>
</reference>
<gene>
    <name evidence="2" type="ORF">TSPGSL018_11594</name>
</gene>
<feature type="region of interest" description="Disordered" evidence="1">
    <location>
        <begin position="1"/>
        <end position="22"/>
    </location>
</feature>
<protein>
    <submittedName>
        <fullName evidence="2">Uncharacterized protein</fullName>
    </submittedName>
</protein>
<evidence type="ECO:0000313" key="2">
    <source>
        <dbReference type="EMBL" id="JAC67257.1"/>
    </source>
</evidence>
<name>A0A061R2X4_9CHLO</name>
<proteinExistence type="predicted"/>